<evidence type="ECO:0000256" key="2">
    <source>
        <dbReference type="ARBA" id="ARBA00012274"/>
    </source>
</evidence>
<feature type="domain" description="TSCPD" evidence="6">
    <location>
        <begin position="4"/>
        <end position="77"/>
    </location>
</feature>
<accession>A0A644WKX5</accession>
<comment type="similarity">
    <text evidence="1">Belongs to the ribonucleoside diphosphate reductase class-2 family.</text>
</comment>
<evidence type="ECO:0000256" key="1">
    <source>
        <dbReference type="ARBA" id="ARBA00007405"/>
    </source>
</evidence>
<dbReference type="GO" id="GO:0004748">
    <property type="term" value="F:ribonucleoside-diphosphate reductase activity, thioredoxin disulfide as acceptor"/>
    <property type="evidence" value="ECO:0007669"/>
    <property type="project" value="UniProtKB-EC"/>
</dbReference>
<keyword evidence="4" id="KW-0547">Nucleotide-binding</keyword>
<dbReference type="Pfam" id="PF12637">
    <property type="entry name" value="TSCPD"/>
    <property type="match status" value="1"/>
</dbReference>
<name>A0A644WKX5_9ZZZZ</name>
<dbReference type="NCBIfam" id="TIGR03905">
    <property type="entry name" value="TIGR03905_4_Cys"/>
    <property type="match status" value="1"/>
</dbReference>
<evidence type="ECO:0000259" key="6">
    <source>
        <dbReference type="Pfam" id="PF12637"/>
    </source>
</evidence>
<reference evidence="7" key="1">
    <citation type="submission" date="2019-08" db="EMBL/GenBank/DDBJ databases">
        <authorList>
            <person name="Kucharzyk K."/>
            <person name="Murdoch R.W."/>
            <person name="Higgins S."/>
            <person name="Loffler F."/>
        </authorList>
    </citation>
    <scope>NUCLEOTIDE SEQUENCE</scope>
</reference>
<dbReference type="GO" id="GO:0000166">
    <property type="term" value="F:nucleotide binding"/>
    <property type="evidence" value="ECO:0007669"/>
    <property type="project" value="UniProtKB-KW"/>
</dbReference>
<dbReference type="EMBL" id="VSSQ01001039">
    <property type="protein sequence ID" value="MPM04442.1"/>
    <property type="molecule type" value="Genomic_DNA"/>
</dbReference>
<dbReference type="AlphaFoldDB" id="A0A644WKX5"/>
<evidence type="ECO:0000256" key="3">
    <source>
        <dbReference type="ARBA" id="ARBA00022634"/>
    </source>
</evidence>
<organism evidence="7">
    <name type="scientific">bioreactor metagenome</name>
    <dbReference type="NCBI Taxonomy" id="1076179"/>
    <lineage>
        <taxon>unclassified sequences</taxon>
        <taxon>metagenomes</taxon>
        <taxon>ecological metagenomes</taxon>
    </lineage>
</organism>
<proteinExistence type="inferred from homology"/>
<keyword evidence="3" id="KW-0237">DNA synthesis</keyword>
<evidence type="ECO:0000256" key="5">
    <source>
        <dbReference type="ARBA" id="ARBA00047754"/>
    </source>
</evidence>
<comment type="catalytic activity">
    <reaction evidence="5">
        <text>a 2'-deoxyribonucleoside 5'-diphosphate + [thioredoxin]-disulfide + H2O = a ribonucleoside 5'-diphosphate + [thioredoxin]-dithiol</text>
        <dbReference type="Rhea" id="RHEA:23252"/>
        <dbReference type="Rhea" id="RHEA-COMP:10698"/>
        <dbReference type="Rhea" id="RHEA-COMP:10700"/>
        <dbReference type="ChEBI" id="CHEBI:15377"/>
        <dbReference type="ChEBI" id="CHEBI:29950"/>
        <dbReference type="ChEBI" id="CHEBI:50058"/>
        <dbReference type="ChEBI" id="CHEBI:57930"/>
        <dbReference type="ChEBI" id="CHEBI:73316"/>
        <dbReference type="EC" id="1.17.4.1"/>
    </reaction>
</comment>
<sequence>MYKFTPSGVCAKEITFDIDNGIIKTVAFSSGCSGNLQGISRLVEGMPIQEVIKRLQGISCGGKGTSCPDQFAKALANLEVK</sequence>
<evidence type="ECO:0000313" key="7">
    <source>
        <dbReference type="EMBL" id="MPM04442.1"/>
    </source>
</evidence>
<protein>
    <recommendedName>
        <fullName evidence="2">ribonucleoside-diphosphate reductase</fullName>
        <ecNumber evidence="2">1.17.4.1</ecNumber>
    </recommendedName>
</protein>
<dbReference type="InterPro" id="IPR024434">
    <property type="entry name" value="TSCPD_dom"/>
</dbReference>
<dbReference type="GO" id="GO:0071897">
    <property type="term" value="P:DNA biosynthetic process"/>
    <property type="evidence" value="ECO:0007669"/>
    <property type="project" value="UniProtKB-KW"/>
</dbReference>
<comment type="caution">
    <text evidence="7">The sequence shown here is derived from an EMBL/GenBank/DDBJ whole genome shotgun (WGS) entry which is preliminary data.</text>
</comment>
<dbReference type="InterPro" id="IPR023806">
    <property type="entry name" value="CHP03905"/>
</dbReference>
<gene>
    <name evidence="7" type="ORF">SDC9_50719</name>
</gene>
<dbReference type="EC" id="1.17.4.1" evidence="2"/>
<evidence type="ECO:0000256" key="4">
    <source>
        <dbReference type="ARBA" id="ARBA00022741"/>
    </source>
</evidence>